<comment type="caution">
    <text evidence="1">The sequence shown here is derived from an EMBL/GenBank/DDBJ whole genome shotgun (WGS) entry which is preliminary data.</text>
</comment>
<reference evidence="1" key="1">
    <citation type="submission" date="2021-06" db="EMBL/GenBank/DDBJ databases">
        <authorList>
            <person name="Kallberg Y."/>
            <person name="Tangrot J."/>
            <person name="Rosling A."/>
        </authorList>
    </citation>
    <scope>NUCLEOTIDE SEQUENCE</scope>
    <source>
        <strain evidence="1">IL203A</strain>
    </source>
</reference>
<keyword evidence="2" id="KW-1185">Reference proteome</keyword>
<sequence length="358" mass="41398">MSDTEDIIFNKAYRIFDTVPGFGTFFSLVRAVWYGFHGNIKEAAISAVNAFQGSVCDALIFTGIEEPLRIMLEFETKKMLEKKEHPHINHGTEQYVFVVHDNEENQFKKDMEQCFNEMCHIGSLHGASYSGKISYESCITNRMITVFLPYGLKNGGPVSVYLQYGNQDASSDENFNHSSLGNFKPLKLDGHPVLKYGILSLNMMNVKSEFITSTNLYIGLAENIRFFIPVENNKFMIPYKNQRNANIVFRDRINVEKINAIFYFDNANGRIVHLRTGLVLETESKESLSYVVLKDIDHSVNKNDFQKWDIIYYDKGHFKIYLRANHNLLLDSADEDNNLMLKYKHKRDLNCQNWSLEQ</sequence>
<accession>A0ACA9P7Z4</accession>
<evidence type="ECO:0000313" key="2">
    <source>
        <dbReference type="Proteomes" id="UP000789702"/>
    </source>
</evidence>
<protein>
    <submittedName>
        <fullName evidence="1">6853_t:CDS:1</fullName>
    </submittedName>
</protein>
<proteinExistence type="predicted"/>
<organism evidence="1 2">
    <name type="scientific">Dentiscutata heterogama</name>
    <dbReference type="NCBI Taxonomy" id="1316150"/>
    <lineage>
        <taxon>Eukaryota</taxon>
        <taxon>Fungi</taxon>
        <taxon>Fungi incertae sedis</taxon>
        <taxon>Mucoromycota</taxon>
        <taxon>Glomeromycotina</taxon>
        <taxon>Glomeromycetes</taxon>
        <taxon>Diversisporales</taxon>
        <taxon>Gigasporaceae</taxon>
        <taxon>Dentiscutata</taxon>
    </lineage>
</organism>
<name>A0ACA9P7Z4_9GLOM</name>
<gene>
    <name evidence="1" type="ORF">DHETER_LOCUS11526</name>
</gene>
<dbReference type="EMBL" id="CAJVPU010025465">
    <property type="protein sequence ID" value="CAG8696340.1"/>
    <property type="molecule type" value="Genomic_DNA"/>
</dbReference>
<dbReference type="Proteomes" id="UP000789702">
    <property type="component" value="Unassembled WGS sequence"/>
</dbReference>
<feature type="non-terminal residue" evidence="1">
    <location>
        <position position="358"/>
    </location>
</feature>
<evidence type="ECO:0000313" key="1">
    <source>
        <dbReference type="EMBL" id="CAG8696340.1"/>
    </source>
</evidence>